<sequence length="203" mass="21797">MSKFILGTKQYMTQIWDERGKTVPVTVISAGPLTVSQIKTIEKDGYSAIQVGFGASKHMNQAKTGHLKDLPASRHIKEWRMDDTSAYTRGQSIDVSVFSKGDPITVSGVSKGKGFQGVVKRHGFKGGRRTHGQKHSEREPGSIGGGARAGGRVAKGLRMGGRMGGDRITVQGLEVVEVIPDENLILVKGAIPGRRGTLVEIYG</sequence>
<dbReference type="PANTHER" id="PTHR11229">
    <property type="entry name" value="50S RIBOSOMAL PROTEIN L3"/>
    <property type="match status" value="1"/>
</dbReference>
<dbReference type="Pfam" id="PF00297">
    <property type="entry name" value="Ribosomal_L3"/>
    <property type="match status" value="1"/>
</dbReference>
<dbReference type="GO" id="GO:0003735">
    <property type="term" value="F:structural constituent of ribosome"/>
    <property type="evidence" value="ECO:0007669"/>
    <property type="project" value="UniProtKB-UniRule"/>
</dbReference>
<evidence type="ECO:0000256" key="5">
    <source>
        <dbReference type="ARBA" id="ARBA00023274"/>
    </source>
</evidence>
<evidence type="ECO:0000256" key="3">
    <source>
        <dbReference type="ARBA" id="ARBA00022884"/>
    </source>
</evidence>
<evidence type="ECO:0000256" key="8">
    <source>
        <dbReference type="SAM" id="MobiDB-lite"/>
    </source>
</evidence>
<dbReference type="PANTHER" id="PTHR11229:SF16">
    <property type="entry name" value="LARGE RIBOSOMAL SUBUNIT PROTEIN UL3C"/>
    <property type="match status" value="1"/>
</dbReference>
<keyword evidence="2 7" id="KW-0699">rRNA-binding</keyword>
<dbReference type="GO" id="GO:0022625">
    <property type="term" value="C:cytosolic large ribosomal subunit"/>
    <property type="evidence" value="ECO:0007669"/>
    <property type="project" value="TreeGrafter"/>
</dbReference>
<dbReference type="NCBIfam" id="TIGR03625">
    <property type="entry name" value="L3_bact"/>
    <property type="match status" value="1"/>
</dbReference>
<dbReference type="InterPro" id="IPR019927">
    <property type="entry name" value="Ribosomal_uL3_bac/org-type"/>
</dbReference>
<evidence type="ECO:0000313" key="10">
    <source>
        <dbReference type="Proteomes" id="UP000229342"/>
    </source>
</evidence>
<evidence type="ECO:0000256" key="6">
    <source>
        <dbReference type="ARBA" id="ARBA00035243"/>
    </source>
</evidence>
<reference evidence="9 10" key="1">
    <citation type="submission" date="2017-09" db="EMBL/GenBank/DDBJ databases">
        <title>Depth-based differentiation of microbial function through sediment-hosted aquifers and enrichment of novel symbionts in the deep terrestrial subsurface.</title>
        <authorList>
            <person name="Probst A.J."/>
            <person name="Ladd B."/>
            <person name="Jarett J.K."/>
            <person name="Geller-Mcgrath D.E."/>
            <person name="Sieber C.M."/>
            <person name="Emerson J.B."/>
            <person name="Anantharaman K."/>
            <person name="Thomas B.C."/>
            <person name="Malmstrom R."/>
            <person name="Stieglmeier M."/>
            <person name="Klingl A."/>
            <person name="Woyke T."/>
            <person name="Ryan C.M."/>
            <person name="Banfield J.F."/>
        </authorList>
    </citation>
    <scope>NUCLEOTIDE SEQUENCE [LARGE SCALE GENOMIC DNA]</scope>
    <source>
        <strain evidence="9">CG11_big_fil_rev_8_21_14_0_20_46_11</strain>
    </source>
</reference>
<dbReference type="GO" id="GO:0006412">
    <property type="term" value="P:translation"/>
    <property type="evidence" value="ECO:0007669"/>
    <property type="project" value="UniProtKB-UniRule"/>
</dbReference>
<accession>A0A2H0KCW6</accession>
<dbReference type="Proteomes" id="UP000229342">
    <property type="component" value="Unassembled WGS sequence"/>
</dbReference>
<dbReference type="Gene3D" id="2.40.30.10">
    <property type="entry name" value="Translation factors"/>
    <property type="match status" value="1"/>
</dbReference>
<dbReference type="GO" id="GO:0019843">
    <property type="term" value="F:rRNA binding"/>
    <property type="evidence" value="ECO:0007669"/>
    <property type="project" value="UniProtKB-UniRule"/>
</dbReference>
<dbReference type="Gene3D" id="3.30.160.810">
    <property type="match status" value="1"/>
</dbReference>
<evidence type="ECO:0000256" key="4">
    <source>
        <dbReference type="ARBA" id="ARBA00022980"/>
    </source>
</evidence>
<evidence type="ECO:0000256" key="2">
    <source>
        <dbReference type="ARBA" id="ARBA00022730"/>
    </source>
</evidence>
<evidence type="ECO:0000256" key="1">
    <source>
        <dbReference type="ARBA" id="ARBA00006540"/>
    </source>
</evidence>
<dbReference type="EMBL" id="PCVG01000011">
    <property type="protein sequence ID" value="PIQ69110.1"/>
    <property type="molecule type" value="Genomic_DNA"/>
</dbReference>
<feature type="region of interest" description="Disordered" evidence="8">
    <location>
        <begin position="124"/>
        <end position="152"/>
    </location>
</feature>
<keyword evidence="4 7" id="KW-0689">Ribosomal protein</keyword>
<proteinExistence type="inferred from homology"/>
<evidence type="ECO:0000256" key="7">
    <source>
        <dbReference type="HAMAP-Rule" id="MF_01325"/>
    </source>
</evidence>
<comment type="subunit">
    <text evidence="7">Part of the 50S ribosomal subunit. Forms a cluster with proteins L14 and L19.</text>
</comment>
<dbReference type="AlphaFoldDB" id="A0A2H0KCW6"/>
<comment type="function">
    <text evidence="7">One of the primary rRNA binding proteins, it binds directly near the 3'-end of the 23S rRNA, where it nucleates assembly of the 50S subunit.</text>
</comment>
<keyword evidence="5 7" id="KW-0687">Ribonucleoprotein</keyword>
<dbReference type="InterPro" id="IPR000597">
    <property type="entry name" value="Ribosomal_uL3"/>
</dbReference>
<gene>
    <name evidence="7" type="primary">rplC</name>
    <name evidence="9" type="ORF">COV91_00420</name>
</gene>
<protein>
    <recommendedName>
        <fullName evidence="6 7">Large ribosomal subunit protein uL3</fullName>
    </recommendedName>
</protein>
<keyword evidence="3 7" id="KW-0694">RNA-binding</keyword>
<comment type="caution">
    <text evidence="9">The sequence shown here is derived from an EMBL/GenBank/DDBJ whole genome shotgun (WGS) entry which is preliminary data.</text>
</comment>
<dbReference type="SUPFAM" id="SSF50447">
    <property type="entry name" value="Translation proteins"/>
    <property type="match status" value="1"/>
</dbReference>
<dbReference type="HAMAP" id="MF_01325_B">
    <property type="entry name" value="Ribosomal_uL3_B"/>
    <property type="match status" value="1"/>
</dbReference>
<organism evidence="9 10">
    <name type="scientific">Candidatus Taylorbacteria bacterium CG11_big_fil_rev_8_21_14_0_20_46_11</name>
    <dbReference type="NCBI Taxonomy" id="1975025"/>
    <lineage>
        <taxon>Bacteria</taxon>
        <taxon>Candidatus Tayloriibacteriota</taxon>
    </lineage>
</organism>
<dbReference type="FunFam" id="2.40.30.10:FF:000004">
    <property type="entry name" value="50S ribosomal protein L3"/>
    <property type="match status" value="1"/>
</dbReference>
<dbReference type="InterPro" id="IPR009000">
    <property type="entry name" value="Transl_B-barrel_sf"/>
</dbReference>
<comment type="similarity">
    <text evidence="1 7">Belongs to the universal ribosomal protein uL3 family.</text>
</comment>
<evidence type="ECO:0000313" key="9">
    <source>
        <dbReference type="EMBL" id="PIQ69110.1"/>
    </source>
</evidence>
<name>A0A2H0KCW6_9BACT</name>
<feature type="compositionally biased region" description="Basic residues" evidence="8">
    <location>
        <begin position="124"/>
        <end position="133"/>
    </location>
</feature>